<dbReference type="GO" id="GO:0051082">
    <property type="term" value="F:unfolded protein binding"/>
    <property type="evidence" value="ECO:0007669"/>
    <property type="project" value="InterPro"/>
</dbReference>
<dbReference type="Gene3D" id="1.10.287.110">
    <property type="entry name" value="DnaJ domain"/>
    <property type="match status" value="1"/>
</dbReference>
<dbReference type="CDD" id="cd06257">
    <property type="entry name" value="DnaJ"/>
    <property type="match status" value="1"/>
</dbReference>
<feature type="region of interest" description="Disordered" evidence="6">
    <location>
        <begin position="263"/>
        <end position="285"/>
    </location>
</feature>
<dbReference type="GO" id="GO:0005737">
    <property type="term" value="C:cytoplasm"/>
    <property type="evidence" value="ECO:0007669"/>
    <property type="project" value="TreeGrafter"/>
</dbReference>
<dbReference type="Proteomes" id="UP000885986">
    <property type="component" value="Unassembled WGS sequence"/>
</dbReference>
<organism evidence="8">
    <name type="scientific">Desulfurivibrio alkaliphilus</name>
    <dbReference type="NCBI Taxonomy" id="427923"/>
    <lineage>
        <taxon>Bacteria</taxon>
        <taxon>Pseudomonadati</taxon>
        <taxon>Thermodesulfobacteriota</taxon>
        <taxon>Desulfobulbia</taxon>
        <taxon>Desulfobulbales</taxon>
        <taxon>Desulfobulbaceae</taxon>
        <taxon>Desulfurivibrio</taxon>
    </lineage>
</organism>
<feature type="domain" description="J" evidence="7">
    <location>
        <begin position="2"/>
        <end position="67"/>
    </location>
</feature>
<proteinExistence type="predicted"/>
<evidence type="ECO:0000256" key="6">
    <source>
        <dbReference type="SAM" id="MobiDB-lite"/>
    </source>
</evidence>
<dbReference type="SUPFAM" id="SSF49493">
    <property type="entry name" value="HSP40/DnaJ peptide-binding domain"/>
    <property type="match status" value="2"/>
</dbReference>
<sequence>MDYYETLGLGKGAGQEEIKKAYRKLALKYHPDRNQGNKKAEERFKQISEAYAVLSDPEKRKQYDTFGASGFQQRYSQEDIFRNTNINDILREFGINLGGGRTTFRAGPGGGGFFDDLFGVGGGMGGQQADFRQFRQGPQQPRMVRGNDLSLELPITLEEVLRGGEKTISLGRGGQADKVAVKIPPGIESGKKLRLAGKGGPSPMAGPPGDLLLLISVQPHPVFSREGDNLLTEKEIPLSSALLGTEVPVPTLEGRQLKVKVPPGMQPGGRLRLKGHGLPSGPRGPRGDLLVKINLRLPKKLTKEQKNLVEELAASGL</sequence>
<comment type="caution">
    <text evidence="8">The sequence shown here is derived from an EMBL/GenBank/DDBJ whole genome shotgun (WGS) entry which is preliminary data.</text>
</comment>
<evidence type="ECO:0000256" key="3">
    <source>
        <dbReference type="ARBA" id="ARBA00022771"/>
    </source>
</evidence>
<protein>
    <submittedName>
        <fullName evidence="8">J domain-containing protein</fullName>
    </submittedName>
</protein>
<dbReference type="PANTHER" id="PTHR43096:SF52">
    <property type="entry name" value="DNAJ HOMOLOG 1, MITOCHONDRIAL-RELATED"/>
    <property type="match status" value="1"/>
</dbReference>
<dbReference type="EMBL" id="DSDS01000055">
    <property type="protein sequence ID" value="HET97551.1"/>
    <property type="molecule type" value="Genomic_DNA"/>
</dbReference>
<keyword evidence="4" id="KW-0862">Zinc</keyword>
<reference evidence="8" key="1">
    <citation type="journal article" date="2020" name="mSystems">
        <title>Genome- and Community-Level Interaction Insights into Carbon Utilization and Element Cycling Functions of Hydrothermarchaeota in Hydrothermal Sediment.</title>
        <authorList>
            <person name="Zhou Z."/>
            <person name="Liu Y."/>
            <person name="Xu W."/>
            <person name="Pan J."/>
            <person name="Luo Z.H."/>
            <person name="Li M."/>
        </authorList>
    </citation>
    <scope>NUCLEOTIDE SEQUENCE [LARGE SCALE GENOMIC DNA]</scope>
    <source>
        <strain evidence="8">SpSt-1224</strain>
    </source>
</reference>
<dbReference type="GO" id="GO:0042026">
    <property type="term" value="P:protein refolding"/>
    <property type="evidence" value="ECO:0007669"/>
    <property type="project" value="TreeGrafter"/>
</dbReference>
<dbReference type="Gene3D" id="2.60.260.20">
    <property type="entry name" value="Urease metallochaperone UreE, N-terminal domain"/>
    <property type="match status" value="2"/>
</dbReference>
<dbReference type="PROSITE" id="PS50076">
    <property type="entry name" value="DNAJ_2"/>
    <property type="match status" value="1"/>
</dbReference>
<dbReference type="PANTHER" id="PTHR43096">
    <property type="entry name" value="DNAJ HOMOLOG 1, MITOCHONDRIAL-RELATED"/>
    <property type="match status" value="1"/>
</dbReference>
<gene>
    <name evidence="8" type="ORF">ENN98_02395</name>
</gene>
<dbReference type="PROSITE" id="PS00636">
    <property type="entry name" value="DNAJ_1"/>
    <property type="match status" value="1"/>
</dbReference>
<dbReference type="Pfam" id="PF00226">
    <property type="entry name" value="DnaJ"/>
    <property type="match status" value="1"/>
</dbReference>
<dbReference type="InterPro" id="IPR036869">
    <property type="entry name" value="J_dom_sf"/>
</dbReference>
<keyword evidence="1" id="KW-0479">Metal-binding</keyword>
<evidence type="ECO:0000256" key="1">
    <source>
        <dbReference type="ARBA" id="ARBA00022723"/>
    </source>
</evidence>
<evidence type="ECO:0000256" key="2">
    <source>
        <dbReference type="ARBA" id="ARBA00022737"/>
    </source>
</evidence>
<evidence type="ECO:0000256" key="4">
    <source>
        <dbReference type="ARBA" id="ARBA00022833"/>
    </source>
</evidence>
<dbReference type="InterPro" id="IPR008971">
    <property type="entry name" value="HSP40/DnaJ_pept-bd"/>
</dbReference>
<dbReference type="Pfam" id="PF01556">
    <property type="entry name" value="DnaJ_C"/>
    <property type="match status" value="1"/>
</dbReference>
<dbReference type="PRINTS" id="PR00625">
    <property type="entry name" value="JDOMAIN"/>
</dbReference>
<keyword evidence="2" id="KW-0677">Repeat</keyword>
<name>A0A7C2XQN8_9BACT</name>
<dbReference type="AlphaFoldDB" id="A0A7C2XQN8"/>
<keyword evidence="3" id="KW-0863">Zinc-finger</keyword>
<evidence type="ECO:0000313" key="8">
    <source>
        <dbReference type="EMBL" id="HET97551.1"/>
    </source>
</evidence>
<keyword evidence="5" id="KW-0143">Chaperone</keyword>
<evidence type="ECO:0000256" key="5">
    <source>
        <dbReference type="ARBA" id="ARBA00023186"/>
    </source>
</evidence>
<dbReference type="CDD" id="cd10747">
    <property type="entry name" value="DnaJ_C"/>
    <property type="match status" value="1"/>
</dbReference>
<dbReference type="GO" id="GO:0008270">
    <property type="term" value="F:zinc ion binding"/>
    <property type="evidence" value="ECO:0007669"/>
    <property type="project" value="UniProtKB-KW"/>
</dbReference>
<accession>A0A7C2XQN8</accession>
<dbReference type="InterPro" id="IPR002939">
    <property type="entry name" value="DnaJ_C"/>
</dbReference>
<dbReference type="FunFam" id="2.60.260.20:FF:000005">
    <property type="entry name" value="Chaperone protein dnaJ 1, mitochondrial"/>
    <property type="match status" value="1"/>
</dbReference>
<dbReference type="InterPro" id="IPR018253">
    <property type="entry name" value="DnaJ_domain_CS"/>
</dbReference>
<evidence type="ECO:0000259" key="7">
    <source>
        <dbReference type="PROSITE" id="PS50076"/>
    </source>
</evidence>
<dbReference type="SMART" id="SM00271">
    <property type="entry name" value="DnaJ"/>
    <property type="match status" value="1"/>
</dbReference>
<dbReference type="SUPFAM" id="SSF46565">
    <property type="entry name" value="Chaperone J-domain"/>
    <property type="match status" value="1"/>
</dbReference>
<dbReference type="InterPro" id="IPR001623">
    <property type="entry name" value="DnaJ_domain"/>
</dbReference>